<keyword evidence="2" id="KW-0812">Transmembrane</keyword>
<dbReference type="KEGG" id="mec:Q7C_1602"/>
<name>I1YIK8_METFJ</name>
<dbReference type="RefSeq" id="WP_014704171.1">
    <property type="nucleotide sequence ID" value="NC_017856.1"/>
</dbReference>
<dbReference type="Pfam" id="PF04304">
    <property type="entry name" value="DUF454"/>
    <property type="match status" value="1"/>
</dbReference>
<dbReference type="PIRSF" id="PIRSF016789">
    <property type="entry name" value="DUF454"/>
    <property type="match status" value="1"/>
</dbReference>
<evidence type="ECO:0000313" key="4">
    <source>
        <dbReference type="Proteomes" id="UP000009145"/>
    </source>
</evidence>
<gene>
    <name evidence="3" type="ordered locus">Q7C_1602</name>
</gene>
<keyword evidence="1 2" id="KW-0472">Membrane</keyword>
<dbReference type="STRING" id="754477.Q7C_1602"/>
<dbReference type="HOGENOM" id="CLU_113299_0_1_6"/>
<protein>
    <recommendedName>
        <fullName evidence="1">Inner membrane protein</fullName>
    </recommendedName>
</protein>
<dbReference type="eggNOG" id="COG2832">
    <property type="taxonomic scope" value="Bacteria"/>
</dbReference>
<feature type="transmembrane region" description="Helical" evidence="2">
    <location>
        <begin position="80"/>
        <end position="98"/>
    </location>
</feature>
<evidence type="ECO:0000256" key="2">
    <source>
        <dbReference type="SAM" id="Phobius"/>
    </source>
</evidence>
<keyword evidence="4" id="KW-1185">Reference proteome</keyword>
<dbReference type="EMBL" id="CP003380">
    <property type="protein sequence ID" value="AFJ02751.1"/>
    <property type="molecule type" value="Genomic_DNA"/>
</dbReference>
<proteinExistence type="predicted"/>
<dbReference type="PATRIC" id="fig|754477.3.peg.1580"/>
<keyword evidence="1" id="KW-0997">Cell inner membrane</keyword>
<keyword evidence="2" id="KW-1133">Transmembrane helix</keyword>
<feature type="transmembrane region" description="Helical" evidence="2">
    <location>
        <begin position="104"/>
        <end position="121"/>
    </location>
</feature>
<reference evidence="3 4" key="1">
    <citation type="journal article" date="2012" name="J. Bacteriol.">
        <title>Complete genome sequences of Methylophaga sp. strain JAM1 and Methylophaga sp. strain JAM7.</title>
        <authorList>
            <person name="Villeneuve C."/>
            <person name="Martineau C."/>
            <person name="Mauffrey F."/>
            <person name="Villemur R."/>
        </authorList>
    </citation>
    <scope>NUCLEOTIDE SEQUENCE [LARGE SCALE GENOMIC DNA]</scope>
    <source>
        <strain evidence="3 4">JAM7</strain>
    </source>
</reference>
<dbReference type="PANTHER" id="PTHR35813">
    <property type="entry name" value="INNER MEMBRANE PROTEIN YBAN"/>
    <property type="match status" value="1"/>
</dbReference>
<accession>I1YIK8</accession>
<evidence type="ECO:0000256" key="1">
    <source>
        <dbReference type="PIRNR" id="PIRNR016789"/>
    </source>
</evidence>
<dbReference type="PANTHER" id="PTHR35813:SF1">
    <property type="entry name" value="INNER MEMBRANE PROTEIN YBAN"/>
    <property type="match status" value="1"/>
</dbReference>
<evidence type="ECO:0000313" key="3">
    <source>
        <dbReference type="EMBL" id="AFJ02751.1"/>
    </source>
</evidence>
<keyword evidence="1" id="KW-1003">Cell membrane</keyword>
<dbReference type="Proteomes" id="UP000009145">
    <property type="component" value="Chromosome"/>
</dbReference>
<dbReference type="InterPro" id="IPR007401">
    <property type="entry name" value="DUF454"/>
</dbReference>
<sequence length="130" mass="14905" precursor="true">MLPARLKHYFLFCCGWLCVILGLIGALLPVVPTTPFMILALACFAETSPKFHRMLLNNRWIGPPLKQWDQTRTVRRQTKLQAVVMLVIAFSFSIGFLWGEWLYQLALLALATLMIGFVLHLKEAEPKFEN</sequence>
<organism evidence="3 4">
    <name type="scientific">Methylophaga frappieri (strain ATCC BAA-2434 / DSM 25690 / JAM7)</name>
    <dbReference type="NCBI Taxonomy" id="754477"/>
    <lineage>
        <taxon>Bacteria</taxon>
        <taxon>Pseudomonadati</taxon>
        <taxon>Pseudomonadota</taxon>
        <taxon>Gammaproteobacteria</taxon>
        <taxon>Thiotrichales</taxon>
        <taxon>Piscirickettsiaceae</taxon>
        <taxon>Methylophaga</taxon>
    </lineage>
</organism>
<comment type="subcellular location">
    <subcellularLocation>
        <location evidence="1">Cell inner membrane</location>
        <topology evidence="1">Multi-pass membrane protein</topology>
    </subcellularLocation>
</comment>
<dbReference type="GO" id="GO:0005886">
    <property type="term" value="C:plasma membrane"/>
    <property type="evidence" value="ECO:0007669"/>
    <property type="project" value="UniProtKB-SubCell"/>
</dbReference>
<dbReference type="AlphaFoldDB" id="I1YIK8"/>